<feature type="transmembrane region" description="Helical" evidence="6">
    <location>
        <begin position="236"/>
        <end position="256"/>
    </location>
</feature>
<dbReference type="GO" id="GO:0016020">
    <property type="term" value="C:membrane"/>
    <property type="evidence" value="ECO:0007669"/>
    <property type="project" value="UniProtKB-SubCell"/>
</dbReference>
<evidence type="ECO:0000313" key="9">
    <source>
        <dbReference type="Proteomes" id="UP000056905"/>
    </source>
</evidence>
<dbReference type="PANTHER" id="PTHR32322">
    <property type="entry name" value="INNER MEMBRANE TRANSPORTER"/>
    <property type="match status" value="1"/>
</dbReference>
<evidence type="ECO:0000259" key="7">
    <source>
        <dbReference type="Pfam" id="PF00892"/>
    </source>
</evidence>
<dbReference type="Gene3D" id="1.10.3730.20">
    <property type="match status" value="1"/>
</dbReference>
<name>A0A0P0NYG8_9CAUL</name>
<dbReference type="OrthoDB" id="7158585at2"/>
<feature type="domain" description="EamA" evidence="7">
    <location>
        <begin position="143"/>
        <end position="279"/>
    </location>
</feature>
<feature type="transmembrane region" description="Helical" evidence="6">
    <location>
        <begin position="61"/>
        <end position="82"/>
    </location>
</feature>
<feature type="transmembrane region" description="Helical" evidence="6">
    <location>
        <begin position="202"/>
        <end position="229"/>
    </location>
</feature>
<dbReference type="InterPro" id="IPR037185">
    <property type="entry name" value="EmrE-like"/>
</dbReference>
<feature type="transmembrane region" description="Helical" evidence="6">
    <location>
        <begin position="118"/>
        <end position="136"/>
    </location>
</feature>
<dbReference type="InterPro" id="IPR050638">
    <property type="entry name" value="AA-Vitamin_Transporters"/>
</dbReference>
<evidence type="ECO:0000256" key="6">
    <source>
        <dbReference type="SAM" id="Phobius"/>
    </source>
</evidence>
<feature type="transmembrane region" description="Helical" evidence="6">
    <location>
        <begin position="172"/>
        <end position="190"/>
    </location>
</feature>
<dbReference type="PANTHER" id="PTHR32322:SF2">
    <property type="entry name" value="EAMA DOMAIN-CONTAINING PROTEIN"/>
    <property type="match status" value="1"/>
</dbReference>
<comment type="similarity">
    <text evidence="2">Belongs to the EamA transporter family.</text>
</comment>
<dbReference type="SUPFAM" id="SSF103481">
    <property type="entry name" value="Multidrug resistance efflux transporter EmrE"/>
    <property type="match status" value="2"/>
</dbReference>
<evidence type="ECO:0000256" key="1">
    <source>
        <dbReference type="ARBA" id="ARBA00004141"/>
    </source>
</evidence>
<protein>
    <recommendedName>
        <fullName evidence="7">EamA domain-containing protein</fullName>
    </recommendedName>
</protein>
<keyword evidence="3 6" id="KW-0812">Transmembrane</keyword>
<keyword evidence="9" id="KW-1185">Reference proteome</keyword>
<evidence type="ECO:0000256" key="3">
    <source>
        <dbReference type="ARBA" id="ARBA00022692"/>
    </source>
</evidence>
<dbReference type="AlphaFoldDB" id="A0A0P0NYG8"/>
<comment type="subcellular location">
    <subcellularLocation>
        <location evidence="1">Membrane</location>
        <topology evidence="1">Multi-pass membrane protein</topology>
    </subcellularLocation>
</comment>
<dbReference type="Pfam" id="PF00892">
    <property type="entry name" value="EamA"/>
    <property type="match status" value="2"/>
</dbReference>
<feature type="transmembrane region" description="Helical" evidence="6">
    <location>
        <begin position="34"/>
        <end position="54"/>
    </location>
</feature>
<reference evidence="8 9" key="1">
    <citation type="submission" date="2015-10" db="EMBL/GenBank/DDBJ databases">
        <title>Conservation of the essential genome among Caulobacter and Brevundimonas species.</title>
        <authorList>
            <person name="Scott D."/>
            <person name="Ely B."/>
        </authorList>
    </citation>
    <scope>NUCLEOTIDE SEQUENCE [LARGE SCALE GENOMIC DNA]</scope>
    <source>
        <strain evidence="8 9">CB4</strain>
    </source>
</reference>
<dbReference type="InterPro" id="IPR000620">
    <property type="entry name" value="EamA_dom"/>
</dbReference>
<proteinExistence type="inferred from homology"/>
<evidence type="ECO:0000256" key="2">
    <source>
        <dbReference type="ARBA" id="ARBA00007362"/>
    </source>
</evidence>
<dbReference type="STRING" id="69395.AQ619_04695"/>
<dbReference type="Proteomes" id="UP000056905">
    <property type="component" value="Chromosome"/>
</dbReference>
<gene>
    <name evidence="8" type="ORF">AQ619_04695</name>
</gene>
<feature type="domain" description="EamA" evidence="7">
    <location>
        <begin position="9"/>
        <end position="132"/>
    </location>
</feature>
<accession>A0A0P0NYG8</accession>
<feature type="transmembrane region" description="Helical" evidence="6">
    <location>
        <begin position="262"/>
        <end position="280"/>
    </location>
</feature>
<sequence length="297" mass="31723">MSLRDFGVLILICLVWAGNNIISKIVVAHWGVPPLAYAAVRFGLVALVTLPWLLPAPRPVWRLVLVALLMGAGNFALLFMGFKTASPSAASVIIQLGVPFTTILSVIILGERIRWKRGLGIALTLSGAVVVMWSPHGLELSAGLWLIAAAAFTGSLGAVMMKQMEGVRPLQFQAWVGFSSVWPLLALSGLTEPGAAGAALNAGWPFVAAVVFSALVVSVVGHTAYYGLIQKYEANLIAPLTLMTPLMTIGLGVLITHDHFDLRMGIGTALALFGVLIIALRKNQVMPLLMLMRNRIQ</sequence>
<dbReference type="KEGG" id="chq:AQ619_04695"/>
<feature type="transmembrane region" description="Helical" evidence="6">
    <location>
        <begin position="142"/>
        <end position="160"/>
    </location>
</feature>
<organism evidence="8 9">
    <name type="scientific">Caulobacter henricii</name>
    <dbReference type="NCBI Taxonomy" id="69395"/>
    <lineage>
        <taxon>Bacteria</taxon>
        <taxon>Pseudomonadati</taxon>
        <taxon>Pseudomonadota</taxon>
        <taxon>Alphaproteobacteria</taxon>
        <taxon>Caulobacterales</taxon>
        <taxon>Caulobacteraceae</taxon>
        <taxon>Caulobacter</taxon>
    </lineage>
</organism>
<dbReference type="RefSeq" id="WP_062144967.1">
    <property type="nucleotide sequence ID" value="NZ_CP013002.1"/>
</dbReference>
<evidence type="ECO:0000313" key="8">
    <source>
        <dbReference type="EMBL" id="ALL12709.1"/>
    </source>
</evidence>
<dbReference type="EMBL" id="CP013002">
    <property type="protein sequence ID" value="ALL12709.1"/>
    <property type="molecule type" value="Genomic_DNA"/>
</dbReference>
<keyword evidence="5 6" id="KW-0472">Membrane</keyword>
<feature type="transmembrane region" description="Helical" evidence="6">
    <location>
        <begin position="88"/>
        <end position="109"/>
    </location>
</feature>
<keyword evidence="4 6" id="KW-1133">Transmembrane helix</keyword>
<evidence type="ECO:0000256" key="5">
    <source>
        <dbReference type="ARBA" id="ARBA00023136"/>
    </source>
</evidence>
<evidence type="ECO:0000256" key="4">
    <source>
        <dbReference type="ARBA" id="ARBA00022989"/>
    </source>
</evidence>